<protein>
    <submittedName>
        <fullName evidence="2">Uncharacterized protein</fullName>
    </submittedName>
</protein>
<feature type="transmembrane region" description="Helical" evidence="1">
    <location>
        <begin position="211"/>
        <end position="236"/>
    </location>
</feature>
<name>A0A6B0VBY2_IXORI</name>
<proteinExistence type="predicted"/>
<keyword evidence="1" id="KW-1133">Transmembrane helix</keyword>
<reference evidence="2" key="1">
    <citation type="submission" date="2019-12" db="EMBL/GenBank/DDBJ databases">
        <title>An insight into the sialome of adult female Ixodes ricinus ticks feeding for 6 days.</title>
        <authorList>
            <person name="Perner J."/>
            <person name="Ribeiro J.M.C."/>
        </authorList>
    </citation>
    <scope>NUCLEOTIDE SEQUENCE</scope>
    <source>
        <strain evidence="2">Semi-engorged</strain>
        <tissue evidence="2">Salivary glands</tissue>
    </source>
</reference>
<sequence>MLVGAVSAVWCSITPPSLVNASSIGATELVVLAFAIPFVGVIAAVCRSITLSMNVDAPPISTAELVVLARAVGFIRVICAVCPAITSPIPVNAFSIPATKFVGFTFTVRFVREILAVHTSVTLSPLVNTPARCALEFLGLALAVFFIARISAFSSAVTAQVQGQTALVIVTLKLIIIACFGVRDTVVLVITIWTVSVAITFFARIDAWARQAFVLVALTALWLTIAGDFIFAAGAIGDAVASSRLAQATAAATPELVNPASGRRALVFIRAIWTFPCSVATSSDRNASSTVTPKLVESTPSLTIELIAPILAVVVAITLPGLVDANAIATPELIVAAWTVLFIGPTSVGTVLNAVATSNHGNAISILAPEFIRSAGQAVRLVFSPGTIPRTIAALAAT</sequence>
<dbReference type="AlphaFoldDB" id="A0A6B0VBY2"/>
<evidence type="ECO:0000256" key="1">
    <source>
        <dbReference type="SAM" id="Phobius"/>
    </source>
</evidence>
<organism evidence="2">
    <name type="scientific">Ixodes ricinus</name>
    <name type="common">Common tick</name>
    <name type="synonym">Acarus ricinus</name>
    <dbReference type="NCBI Taxonomy" id="34613"/>
    <lineage>
        <taxon>Eukaryota</taxon>
        <taxon>Metazoa</taxon>
        <taxon>Ecdysozoa</taxon>
        <taxon>Arthropoda</taxon>
        <taxon>Chelicerata</taxon>
        <taxon>Arachnida</taxon>
        <taxon>Acari</taxon>
        <taxon>Parasitiformes</taxon>
        <taxon>Ixodida</taxon>
        <taxon>Ixodoidea</taxon>
        <taxon>Ixodidae</taxon>
        <taxon>Ixodinae</taxon>
        <taxon>Ixodes</taxon>
    </lineage>
</organism>
<keyword evidence="1" id="KW-0472">Membrane</keyword>
<feature type="transmembrane region" description="Helical" evidence="1">
    <location>
        <begin position="133"/>
        <end position="152"/>
    </location>
</feature>
<feature type="transmembrane region" description="Helical" evidence="1">
    <location>
        <begin position="164"/>
        <end position="182"/>
    </location>
</feature>
<feature type="transmembrane region" description="Helical" evidence="1">
    <location>
        <begin position="302"/>
        <end position="323"/>
    </location>
</feature>
<evidence type="ECO:0000313" key="2">
    <source>
        <dbReference type="EMBL" id="MXU99105.1"/>
    </source>
</evidence>
<feature type="transmembrane region" description="Helical" evidence="1">
    <location>
        <begin position="335"/>
        <end position="356"/>
    </location>
</feature>
<keyword evidence="1" id="KW-0812">Transmembrane</keyword>
<dbReference type="EMBL" id="GIFC01017022">
    <property type="protein sequence ID" value="MXU99105.1"/>
    <property type="molecule type" value="Transcribed_RNA"/>
</dbReference>
<feature type="transmembrane region" description="Helical" evidence="1">
    <location>
        <begin position="31"/>
        <end position="53"/>
    </location>
</feature>
<feature type="transmembrane region" description="Helical" evidence="1">
    <location>
        <begin position="187"/>
        <end position="205"/>
    </location>
</feature>
<accession>A0A6B0VBY2</accession>